<evidence type="ECO:0000313" key="3">
    <source>
        <dbReference type="Proteomes" id="UP000008743"/>
    </source>
</evidence>
<dbReference type="Proteomes" id="UP000008743">
    <property type="component" value="Unassembled WGS sequence"/>
</dbReference>
<evidence type="ECO:0000313" key="2">
    <source>
        <dbReference type="EMBL" id="KJE98354.1"/>
    </source>
</evidence>
<sequence length="123" mass="13170">MLSGRLVTTVAFLVLAALVHNSSGAYQIRNLHFLSPTQNTAVSCTSSSTQLDSVDAITHPTPHPNPPHPTSFHSTPTIPITTIPTTFTSTTIFITVITAVPDAIYCDCPYASERGLNSIADRF</sequence>
<protein>
    <submittedName>
        <fullName evidence="2">Uncharacterized protein</fullName>
    </submittedName>
</protein>
<gene>
    <name evidence="2" type="ORF">CAOG_008322</name>
</gene>
<feature type="chain" id="PRO_5002270446" evidence="1">
    <location>
        <begin position="25"/>
        <end position="123"/>
    </location>
</feature>
<keyword evidence="3" id="KW-1185">Reference proteome</keyword>
<reference evidence="3" key="1">
    <citation type="submission" date="2011-02" db="EMBL/GenBank/DDBJ databases">
        <title>The Genome Sequence of Capsaspora owczarzaki ATCC 30864.</title>
        <authorList>
            <person name="Russ C."/>
            <person name="Cuomo C."/>
            <person name="Burger G."/>
            <person name="Gray M.W."/>
            <person name="Holland P.W.H."/>
            <person name="King N."/>
            <person name="Lang F.B.F."/>
            <person name="Roger A.J."/>
            <person name="Ruiz-Trillo I."/>
            <person name="Young S.K."/>
            <person name="Zeng Q."/>
            <person name="Gargeya S."/>
            <person name="Alvarado L."/>
            <person name="Berlin A."/>
            <person name="Chapman S.B."/>
            <person name="Chen Z."/>
            <person name="Freedman E."/>
            <person name="Gellesch M."/>
            <person name="Goldberg J."/>
            <person name="Griggs A."/>
            <person name="Gujja S."/>
            <person name="Heilman E."/>
            <person name="Heiman D."/>
            <person name="Howarth C."/>
            <person name="Mehta T."/>
            <person name="Neiman D."/>
            <person name="Pearson M."/>
            <person name="Roberts A."/>
            <person name="Saif S."/>
            <person name="Shea T."/>
            <person name="Shenoy N."/>
            <person name="Sisk P."/>
            <person name="Stolte C."/>
            <person name="Sykes S."/>
            <person name="White J."/>
            <person name="Yandava C."/>
            <person name="Haas B."/>
            <person name="Nusbaum C."/>
            <person name="Birren B."/>
        </authorList>
    </citation>
    <scope>NUCLEOTIDE SEQUENCE</scope>
    <source>
        <strain evidence="3">ATCC 30864</strain>
    </source>
</reference>
<dbReference type="InParanoid" id="A0A0D2X5T2"/>
<dbReference type="EMBL" id="KE346396">
    <property type="protein sequence ID" value="KJE98354.1"/>
    <property type="molecule type" value="Genomic_DNA"/>
</dbReference>
<organism evidence="2 3">
    <name type="scientific">Capsaspora owczarzaki (strain ATCC 30864)</name>
    <dbReference type="NCBI Taxonomy" id="595528"/>
    <lineage>
        <taxon>Eukaryota</taxon>
        <taxon>Filasterea</taxon>
        <taxon>Capsaspora</taxon>
    </lineage>
</organism>
<feature type="signal peptide" evidence="1">
    <location>
        <begin position="1"/>
        <end position="24"/>
    </location>
</feature>
<name>A0A0D2X5T2_CAPO3</name>
<proteinExistence type="predicted"/>
<dbReference type="AlphaFoldDB" id="A0A0D2X5T2"/>
<keyword evidence="1" id="KW-0732">Signal</keyword>
<accession>A0A0D2X5T2</accession>
<evidence type="ECO:0000256" key="1">
    <source>
        <dbReference type="SAM" id="SignalP"/>
    </source>
</evidence>